<dbReference type="InterPro" id="IPR049213">
    <property type="entry name" value="DUF6816"/>
</dbReference>
<gene>
    <name evidence="2" type="ORF">IQ266_12585</name>
</gene>
<comment type="caution">
    <text evidence="2">The sequence shown here is derived from an EMBL/GenBank/DDBJ whole genome shotgun (WGS) entry which is preliminary data.</text>
</comment>
<feature type="domain" description="DUF6816" evidence="1">
    <location>
        <begin position="53"/>
        <end position="259"/>
    </location>
</feature>
<proteinExistence type="predicted"/>
<accession>A0A928VMX6</accession>
<evidence type="ECO:0000313" key="3">
    <source>
        <dbReference type="Proteomes" id="UP000625316"/>
    </source>
</evidence>
<organism evidence="2 3">
    <name type="scientific">Romeriopsis navalis LEGE 11480</name>
    <dbReference type="NCBI Taxonomy" id="2777977"/>
    <lineage>
        <taxon>Bacteria</taxon>
        <taxon>Bacillati</taxon>
        <taxon>Cyanobacteriota</taxon>
        <taxon>Cyanophyceae</taxon>
        <taxon>Leptolyngbyales</taxon>
        <taxon>Leptolyngbyaceae</taxon>
        <taxon>Romeriopsis</taxon>
        <taxon>Romeriopsis navalis</taxon>
    </lineage>
</organism>
<sequence>MQRWQPRWTRRLISFGLAVCLWFTTTGAGLAESLSDRLASYPDWQRKPTTQVSKGDLVYPDWMAGNWTLETTLVDMVAPLAPKIQTPGFESNREFLNQPIAFPIRFVSAQLPIAKSIVPTTATTGIVSDRAFNGLSIAKAYLGADMIQAVKVDPENPNRQLTILKGNRQLESTISDRAVEQREDRFITSEVFQQVFRGREQPYLNQVETTTAYSHLSDTNKPIVADQVTAIYLSPNDPDYFKAGETPVALYRYKLEFFPLQK</sequence>
<dbReference type="EMBL" id="JADEXQ010000038">
    <property type="protein sequence ID" value="MBE9030567.1"/>
    <property type="molecule type" value="Genomic_DNA"/>
</dbReference>
<name>A0A928VMX6_9CYAN</name>
<dbReference type="AlphaFoldDB" id="A0A928VMX6"/>
<evidence type="ECO:0000259" key="1">
    <source>
        <dbReference type="Pfam" id="PF20670"/>
    </source>
</evidence>
<dbReference type="Proteomes" id="UP000625316">
    <property type="component" value="Unassembled WGS sequence"/>
</dbReference>
<keyword evidence="3" id="KW-1185">Reference proteome</keyword>
<reference evidence="2" key="1">
    <citation type="submission" date="2020-10" db="EMBL/GenBank/DDBJ databases">
        <authorList>
            <person name="Castelo-Branco R."/>
            <person name="Eusebio N."/>
            <person name="Adriana R."/>
            <person name="Vieira A."/>
            <person name="Brugerolle De Fraissinette N."/>
            <person name="Rezende De Castro R."/>
            <person name="Schneider M.P."/>
            <person name="Vasconcelos V."/>
            <person name="Leao P.N."/>
        </authorList>
    </citation>
    <scope>NUCLEOTIDE SEQUENCE</scope>
    <source>
        <strain evidence="2">LEGE 11480</strain>
    </source>
</reference>
<protein>
    <recommendedName>
        <fullName evidence="1">DUF6816 domain-containing protein</fullName>
    </recommendedName>
</protein>
<dbReference type="RefSeq" id="WP_264325397.1">
    <property type="nucleotide sequence ID" value="NZ_JADEXQ010000038.1"/>
</dbReference>
<evidence type="ECO:0000313" key="2">
    <source>
        <dbReference type="EMBL" id="MBE9030567.1"/>
    </source>
</evidence>
<dbReference type="Pfam" id="PF20670">
    <property type="entry name" value="DUF6816"/>
    <property type="match status" value="1"/>
</dbReference>